<dbReference type="AlphaFoldDB" id="A0A1L8CVU5"/>
<dbReference type="OrthoDB" id="1724516at2"/>
<protein>
    <recommendedName>
        <fullName evidence="3">Lipoprotein</fullName>
    </recommendedName>
</protein>
<reference evidence="2" key="1">
    <citation type="submission" date="2016-12" db="EMBL/GenBank/DDBJ databases">
        <title>Draft Genome Sequences od Carboxydothermus pertinax and islandicus, Hydrogenogenic Carboxydotrophic Bacteria.</title>
        <authorList>
            <person name="Fukuyama Y."/>
            <person name="Ohmae K."/>
            <person name="Yoneda Y."/>
            <person name="Yoshida T."/>
            <person name="Sako Y."/>
        </authorList>
    </citation>
    <scope>NUCLEOTIDE SEQUENCE [LARGE SCALE GENOMIC DNA]</scope>
    <source>
        <strain evidence="2">Ug1</strain>
    </source>
</reference>
<comment type="caution">
    <text evidence="1">The sequence shown here is derived from an EMBL/GenBank/DDBJ whole genome shotgun (WGS) entry which is preliminary data.</text>
</comment>
<dbReference type="RefSeq" id="WP_075859424.1">
    <property type="nucleotide sequence ID" value="NZ_BDJK01000023.1"/>
</dbReference>
<name>A0A1L8CVU5_9THEO</name>
<evidence type="ECO:0008006" key="3">
    <source>
        <dbReference type="Google" id="ProtNLM"/>
    </source>
</evidence>
<evidence type="ECO:0000313" key="1">
    <source>
        <dbReference type="EMBL" id="GAV22969.1"/>
    </source>
</evidence>
<dbReference type="PROSITE" id="PS51257">
    <property type="entry name" value="PROKAR_LIPOPROTEIN"/>
    <property type="match status" value="1"/>
</dbReference>
<proteinExistence type="predicted"/>
<evidence type="ECO:0000313" key="2">
    <source>
        <dbReference type="Proteomes" id="UP000187485"/>
    </source>
</evidence>
<organism evidence="1 2">
    <name type="scientific">Carboxydothermus pertinax</name>
    <dbReference type="NCBI Taxonomy" id="870242"/>
    <lineage>
        <taxon>Bacteria</taxon>
        <taxon>Bacillati</taxon>
        <taxon>Bacillota</taxon>
        <taxon>Clostridia</taxon>
        <taxon>Thermoanaerobacterales</taxon>
        <taxon>Thermoanaerobacteraceae</taxon>
        <taxon>Carboxydothermus</taxon>
    </lineage>
</organism>
<dbReference type="Proteomes" id="UP000187485">
    <property type="component" value="Unassembled WGS sequence"/>
</dbReference>
<accession>A0A1L8CVU5</accession>
<sequence>MKRFYRVILLLLVIVLIMAITLQGCGLKSESQLIKIYKNLDLKDYKCQELVADKNKSEQLAREIYIEPQLSKTLKYLEYLRKNDTKFVLYKVDYKKIEVKEQTDDTAKLLVESEVTGDFFTIKYPEKKLESLVARPLKYEITLKRVNNTWYISEAKPLS</sequence>
<gene>
    <name evidence="1" type="ORF">cpu_14790</name>
</gene>
<dbReference type="EMBL" id="BDJK01000023">
    <property type="protein sequence ID" value="GAV22969.1"/>
    <property type="molecule type" value="Genomic_DNA"/>
</dbReference>
<dbReference type="STRING" id="870242.cpu_14790"/>
<keyword evidence="2" id="KW-1185">Reference proteome</keyword>